<dbReference type="Pfam" id="PF24105">
    <property type="entry name" value="Beta-prop_CAF1B_HIR1"/>
    <property type="match status" value="1"/>
</dbReference>
<dbReference type="GO" id="GO:0005634">
    <property type="term" value="C:nucleus"/>
    <property type="evidence" value="ECO:0007669"/>
    <property type="project" value="UniProtKB-SubCell"/>
</dbReference>
<evidence type="ECO:0000256" key="9">
    <source>
        <dbReference type="PROSITE-ProRule" id="PRU00221"/>
    </source>
</evidence>
<dbReference type="InterPro" id="IPR001680">
    <property type="entry name" value="WD40_rpt"/>
</dbReference>
<dbReference type="InterPro" id="IPR045145">
    <property type="entry name" value="PTHR15271"/>
</dbReference>
<accession>A0A8B8MQE3</accession>
<dbReference type="PANTHER" id="PTHR15271:SF4">
    <property type="entry name" value="CHROMATIN ASSEMBLY FACTOR 1 SUBUNIT B"/>
    <property type="match status" value="1"/>
</dbReference>
<dbReference type="RefSeq" id="XP_030512248.2">
    <property type="nucleotide sequence ID" value="XM_030656388.2"/>
</dbReference>
<evidence type="ECO:0000256" key="2">
    <source>
        <dbReference type="ARBA" id="ARBA00007306"/>
    </source>
</evidence>
<dbReference type="InterPro" id="IPR019775">
    <property type="entry name" value="WD40_repeat_CS"/>
</dbReference>
<evidence type="ECO:0000256" key="10">
    <source>
        <dbReference type="SAM" id="MobiDB-lite"/>
    </source>
</evidence>
<organism evidence="12 13">
    <name type="scientific">Rhodamnia argentea</name>
    <dbReference type="NCBI Taxonomy" id="178133"/>
    <lineage>
        <taxon>Eukaryota</taxon>
        <taxon>Viridiplantae</taxon>
        <taxon>Streptophyta</taxon>
        <taxon>Embryophyta</taxon>
        <taxon>Tracheophyta</taxon>
        <taxon>Spermatophyta</taxon>
        <taxon>Magnoliopsida</taxon>
        <taxon>eudicotyledons</taxon>
        <taxon>Gunneridae</taxon>
        <taxon>Pentapetalae</taxon>
        <taxon>rosids</taxon>
        <taxon>malvids</taxon>
        <taxon>Myrtales</taxon>
        <taxon>Myrtaceae</taxon>
        <taxon>Myrtoideae</taxon>
        <taxon>Myrteae</taxon>
        <taxon>Australasian group</taxon>
        <taxon>Rhodamnia</taxon>
    </lineage>
</organism>
<feature type="compositionally biased region" description="Polar residues" evidence="10">
    <location>
        <begin position="400"/>
        <end position="409"/>
    </location>
</feature>
<dbReference type="InterPro" id="IPR055410">
    <property type="entry name" value="Beta-prop_CAF1B_HIR1"/>
</dbReference>
<reference evidence="13" key="2">
    <citation type="submission" date="2025-08" db="UniProtKB">
        <authorList>
            <consortium name="RefSeq"/>
        </authorList>
    </citation>
    <scope>IDENTIFICATION</scope>
    <source>
        <tissue evidence="13">Leaf</tissue>
    </source>
</reference>
<dbReference type="GO" id="GO:0006281">
    <property type="term" value="P:DNA repair"/>
    <property type="evidence" value="ECO:0007669"/>
    <property type="project" value="UniProtKB-KW"/>
</dbReference>
<dbReference type="InterPro" id="IPR015943">
    <property type="entry name" value="WD40/YVTN_repeat-like_dom_sf"/>
</dbReference>
<comment type="subcellular location">
    <subcellularLocation>
        <location evidence="1">Nucleus</location>
    </subcellularLocation>
</comment>
<dbReference type="PANTHER" id="PTHR15271">
    <property type="entry name" value="CHROMATIN ASSEMBLY FACTOR 1 SUBUNIT B"/>
    <property type="match status" value="1"/>
</dbReference>
<keyword evidence="8" id="KW-0539">Nucleus</keyword>
<dbReference type="InterPro" id="IPR036322">
    <property type="entry name" value="WD40_repeat_dom_sf"/>
</dbReference>
<evidence type="ECO:0000256" key="7">
    <source>
        <dbReference type="ARBA" id="ARBA00023204"/>
    </source>
</evidence>
<keyword evidence="6" id="KW-0156">Chromatin regulator</keyword>
<dbReference type="GO" id="GO:0006335">
    <property type="term" value="P:DNA replication-dependent chromatin assembly"/>
    <property type="evidence" value="ECO:0007669"/>
    <property type="project" value="InterPro"/>
</dbReference>
<feature type="repeat" description="WD" evidence="9">
    <location>
        <begin position="107"/>
        <end position="148"/>
    </location>
</feature>
<dbReference type="AlphaFoldDB" id="A0A8B8MQE3"/>
<feature type="domain" description="CAF1B/HIR1 beta-propeller" evidence="11">
    <location>
        <begin position="1"/>
        <end position="372"/>
    </location>
</feature>
<dbReference type="Gene3D" id="2.130.10.10">
    <property type="entry name" value="YVTN repeat-like/Quinoprotein amine dehydrogenase"/>
    <property type="match status" value="2"/>
</dbReference>
<dbReference type="GO" id="GO:0006310">
    <property type="term" value="P:DNA recombination"/>
    <property type="evidence" value="ECO:0007669"/>
    <property type="project" value="UniProtKB-KW"/>
</dbReference>
<keyword evidence="7" id="KW-0234">DNA repair</keyword>
<feature type="region of interest" description="Disordered" evidence="10">
    <location>
        <begin position="400"/>
        <end position="425"/>
    </location>
</feature>
<dbReference type="GO" id="GO:0006334">
    <property type="term" value="P:nucleosome assembly"/>
    <property type="evidence" value="ECO:0007669"/>
    <property type="project" value="TreeGrafter"/>
</dbReference>
<dbReference type="GO" id="GO:0033186">
    <property type="term" value="C:CAF-1 complex"/>
    <property type="evidence" value="ECO:0007669"/>
    <property type="project" value="TreeGrafter"/>
</dbReference>
<dbReference type="GeneID" id="115726492"/>
<reference evidence="12" key="1">
    <citation type="submission" date="2025-05" db="UniProtKB">
        <authorList>
            <consortium name="RefSeq"/>
        </authorList>
    </citation>
    <scope>NUCLEOTIDE SEQUENCE [LARGE SCALE GENOMIC DNA]</scope>
</reference>
<evidence type="ECO:0000313" key="12">
    <source>
        <dbReference type="Proteomes" id="UP000827889"/>
    </source>
</evidence>
<keyword evidence="12" id="KW-1185">Reference proteome</keyword>
<evidence type="ECO:0000256" key="5">
    <source>
        <dbReference type="ARBA" id="ARBA00022763"/>
    </source>
</evidence>
<gene>
    <name evidence="13" type="primary">LOC115726492</name>
</gene>
<name>A0A8B8MQE3_9MYRT</name>
<feature type="repeat" description="WD" evidence="9">
    <location>
        <begin position="16"/>
        <end position="40"/>
    </location>
</feature>
<proteinExistence type="inferred from homology"/>
<evidence type="ECO:0000256" key="8">
    <source>
        <dbReference type="ARBA" id="ARBA00023242"/>
    </source>
</evidence>
<keyword evidence="4" id="KW-0677">Repeat</keyword>
<evidence type="ECO:0000256" key="1">
    <source>
        <dbReference type="ARBA" id="ARBA00004123"/>
    </source>
</evidence>
<feature type="repeat" description="WD" evidence="9">
    <location>
        <begin position="59"/>
        <end position="100"/>
    </location>
</feature>
<keyword evidence="5" id="KW-0227">DNA damage</keyword>
<keyword evidence="3 9" id="KW-0853">WD repeat</keyword>
<dbReference type="SUPFAM" id="SSF50978">
    <property type="entry name" value="WD40 repeat-like"/>
    <property type="match status" value="1"/>
</dbReference>
<dbReference type="PROSITE" id="PS00678">
    <property type="entry name" value="WD_REPEATS_1"/>
    <property type="match status" value="1"/>
</dbReference>
<evidence type="ECO:0000256" key="3">
    <source>
        <dbReference type="ARBA" id="ARBA00022574"/>
    </source>
</evidence>
<protein>
    <submittedName>
        <fullName evidence="13">Chromatin assembly factor 1 subunit FAS2 isoform X2</fullName>
    </submittedName>
</protein>
<sequence>MKGGTVQINWHETKPVLTLDFHPLSGLLATGGADFDIKLWLLVCEEQKKGPVAVYQNSLTYHGSAVNILRFSPSGELLASGADGGELILWKLHVGEAGQMWKVLKTLSFHRKDILDLEWSKDSAFLISGSVDNSCIIWDVNKGSVHQILDAHLHYVQGVAWDPLAKYVASLSSDRTCRIYVNKPQIKGKSSEKMNYVCHHVISKAESQLPDDSRSAKSHLFHDETLPSFFRRLAWAPDGSFLLVPAGSYKLLPSAEPVNTAYIFSRRGLSRPAIQLPGASKPVVAVRFCPVVFNLRGSNSGFFKLPYRIVFAVATLNSLYIYDTESVPPIAVLAGLHYAAITDIAWSLDAHFLALSSQDGYCTLLEFENNELGSRASMSAENIAEEKKIDDHKVDVSIESTTSDRNMNAQADEGDVKEGSPIVTSCSVPNKQAKRRITPMAID</sequence>
<evidence type="ECO:0000259" key="11">
    <source>
        <dbReference type="Pfam" id="PF24105"/>
    </source>
</evidence>
<evidence type="ECO:0000313" key="13">
    <source>
        <dbReference type="RefSeq" id="XP_030512248.2"/>
    </source>
</evidence>
<dbReference type="Proteomes" id="UP000827889">
    <property type="component" value="Chromosome 1"/>
</dbReference>
<dbReference type="PROSITE" id="PS50082">
    <property type="entry name" value="WD_REPEATS_2"/>
    <property type="match status" value="3"/>
</dbReference>
<dbReference type="PROSITE" id="PS50294">
    <property type="entry name" value="WD_REPEATS_REGION"/>
    <property type="match status" value="2"/>
</dbReference>
<dbReference type="SMART" id="SM00320">
    <property type="entry name" value="WD40"/>
    <property type="match status" value="5"/>
</dbReference>
<evidence type="ECO:0000256" key="4">
    <source>
        <dbReference type="ARBA" id="ARBA00022737"/>
    </source>
</evidence>
<evidence type="ECO:0000256" key="6">
    <source>
        <dbReference type="ARBA" id="ARBA00022853"/>
    </source>
</evidence>
<comment type="similarity">
    <text evidence="2">Belongs to the WD repeat HIR1 family.</text>
</comment>